<accession>A0A225DY69</accession>
<evidence type="ECO:0000313" key="1">
    <source>
        <dbReference type="EMBL" id="OWK42199.1"/>
    </source>
</evidence>
<sequence>MMIDRRYAVIGYFDDVEEANKKAVVARLKHQKEFATPP</sequence>
<keyword evidence="2" id="KW-1185">Reference proteome</keyword>
<dbReference type="EMBL" id="NIDE01000005">
    <property type="protein sequence ID" value="OWK42199.1"/>
    <property type="molecule type" value="Genomic_DNA"/>
</dbReference>
<proteinExistence type="predicted"/>
<organism evidence="1 2">
    <name type="scientific">Fimbriiglobus ruber</name>
    <dbReference type="NCBI Taxonomy" id="1908690"/>
    <lineage>
        <taxon>Bacteria</taxon>
        <taxon>Pseudomonadati</taxon>
        <taxon>Planctomycetota</taxon>
        <taxon>Planctomycetia</taxon>
        <taxon>Gemmatales</taxon>
        <taxon>Gemmataceae</taxon>
        <taxon>Fimbriiglobus</taxon>
    </lineage>
</organism>
<gene>
    <name evidence="1" type="ORF">FRUB_04277</name>
</gene>
<dbReference type="AlphaFoldDB" id="A0A225DY69"/>
<reference evidence="2" key="1">
    <citation type="submission" date="2017-06" db="EMBL/GenBank/DDBJ databases">
        <title>Genome analysis of Fimbriiglobus ruber SP5, the first member of the order Planctomycetales with confirmed chitinolytic capability.</title>
        <authorList>
            <person name="Ravin N.V."/>
            <person name="Rakitin A.L."/>
            <person name="Ivanova A.A."/>
            <person name="Beletsky A.V."/>
            <person name="Kulichevskaya I.S."/>
            <person name="Mardanov A.V."/>
            <person name="Dedysh S.N."/>
        </authorList>
    </citation>
    <scope>NUCLEOTIDE SEQUENCE [LARGE SCALE GENOMIC DNA]</scope>
    <source>
        <strain evidence="2">SP5</strain>
    </source>
</reference>
<comment type="caution">
    <text evidence="1">The sequence shown here is derived from an EMBL/GenBank/DDBJ whole genome shotgun (WGS) entry which is preliminary data.</text>
</comment>
<protein>
    <submittedName>
        <fullName evidence="1">Uncharacterized protein</fullName>
    </submittedName>
</protein>
<evidence type="ECO:0000313" key="2">
    <source>
        <dbReference type="Proteomes" id="UP000214646"/>
    </source>
</evidence>
<name>A0A225DY69_9BACT</name>
<dbReference type="Proteomes" id="UP000214646">
    <property type="component" value="Unassembled WGS sequence"/>
</dbReference>